<keyword evidence="3" id="KW-1185">Reference proteome</keyword>
<accession>A0ABD3DMY8</accession>
<evidence type="ECO:0000313" key="2">
    <source>
        <dbReference type="EMBL" id="KAL3643665.1"/>
    </source>
</evidence>
<comment type="caution">
    <text evidence="2">The sequence shown here is derived from an EMBL/GenBank/DDBJ whole genome shotgun (WGS) entry which is preliminary data.</text>
</comment>
<gene>
    <name evidence="2" type="ORF">CASFOL_014480</name>
</gene>
<sequence>MHQILVRQKNRASSKSPKNPIKVTSDRKPGSPHIFRRLK</sequence>
<feature type="region of interest" description="Disordered" evidence="1">
    <location>
        <begin position="1"/>
        <end position="39"/>
    </location>
</feature>
<dbReference type="AlphaFoldDB" id="A0ABD3DMY8"/>
<evidence type="ECO:0000256" key="1">
    <source>
        <dbReference type="SAM" id="MobiDB-lite"/>
    </source>
</evidence>
<organism evidence="2 3">
    <name type="scientific">Castilleja foliolosa</name>
    <dbReference type="NCBI Taxonomy" id="1961234"/>
    <lineage>
        <taxon>Eukaryota</taxon>
        <taxon>Viridiplantae</taxon>
        <taxon>Streptophyta</taxon>
        <taxon>Embryophyta</taxon>
        <taxon>Tracheophyta</taxon>
        <taxon>Spermatophyta</taxon>
        <taxon>Magnoliopsida</taxon>
        <taxon>eudicotyledons</taxon>
        <taxon>Gunneridae</taxon>
        <taxon>Pentapetalae</taxon>
        <taxon>asterids</taxon>
        <taxon>lamiids</taxon>
        <taxon>Lamiales</taxon>
        <taxon>Orobanchaceae</taxon>
        <taxon>Pedicularideae</taxon>
        <taxon>Castillejinae</taxon>
        <taxon>Castilleja</taxon>
    </lineage>
</organism>
<reference evidence="3" key="1">
    <citation type="journal article" date="2024" name="IScience">
        <title>Strigolactones Initiate the Formation of Haustorium-like Structures in Castilleja.</title>
        <authorList>
            <person name="Buerger M."/>
            <person name="Peterson D."/>
            <person name="Chory J."/>
        </authorList>
    </citation>
    <scope>NUCLEOTIDE SEQUENCE [LARGE SCALE GENOMIC DNA]</scope>
</reference>
<name>A0ABD3DMY8_9LAMI</name>
<protein>
    <recommendedName>
        <fullName evidence="4">Ribosomal protein L2</fullName>
    </recommendedName>
</protein>
<dbReference type="EMBL" id="JAVIJP010000016">
    <property type="protein sequence ID" value="KAL3643665.1"/>
    <property type="molecule type" value="Genomic_DNA"/>
</dbReference>
<proteinExistence type="predicted"/>
<dbReference type="Proteomes" id="UP001632038">
    <property type="component" value="Unassembled WGS sequence"/>
</dbReference>
<evidence type="ECO:0000313" key="3">
    <source>
        <dbReference type="Proteomes" id="UP001632038"/>
    </source>
</evidence>
<evidence type="ECO:0008006" key="4">
    <source>
        <dbReference type="Google" id="ProtNLM"/>
    </source>
</evidence>